<proteinExistence type="predicted"/>
<name>A0A1A2YAF2_MYCSD</name>
<organism evidence="2 3">
    <name type="scientific">Mycolicibacter sinensis (strain JDM601)</name>
    <name type="common">Mycobacterium sinense</name>
    <dbReference type="NCBI Taxonomy" id="875328"/>
    <lineage>
        <taxon>Bacteria</taxon>
        <taxon>Bacillati</taxon>
        <taxon>Actinomycetota</taxon>
        <taxon>Actinomycetes</taxon>
        <taxon>Mycobacteriales</taxon>
        <taxon>Mycobacteriaceae</taxon>
        <taxon>Mycolicibacter</taxon>
    </lineage>
</organism>
<feature type="compositionally biased region" description="Basic and acidic residues" evidence="1">
    <location>
        <begin position="78"/>
        <end position="90"/>
    </location>
</feature>
<evidence type="ECO:0000256" key="1">
    <source>
        <dbReference type="SAM" id="MobiDB-lite"/>
    </source>
</evidence>
<protein>
    <submittedName>
        <fullName evidence="2">Uncharacterized protein</fullName>
    </submittedName>
</protein>
<dbReference type="EMBL" id="LZKG01000006">
    <property type="protein sequence ID" value="OBI34252.1"/>
    <property type="molecule type" value="Genomic_DNA"/>
</dbReference>
<dbReference type="AlphaFoldDB" id="A0A1A2YAF2"/>
<dbReference type="Proteomes" id="UP000093943">
    <property type="component" value="Unassembled WGS sequence"/>
</dbReference>
<reference evidence="3" key="1">
    <citation type="submission" date="2016-06" db="EMBL/GenBank/DDBJ databases">
        <authorList>
            <person name="Sutton G."/>
            <person name="Brinkac L."/>
            <person name="Sanka R."/>
            <person name="Adams M."/>
            <person name="Lau E."/>
            <person name="Sam S."/>
            <person name="Sreng N."/>
            <person name="Him V."/>
            <person name="Kerleguer A."/>
            <person name="Cheng S."/>
        </authorList>
    </citation>
    <scope>NUCLEOTIDE SEQUENCE [LARGE SCALE GENOMIC DNA]</scope>
    <source>
        <strain evidence="3">E1876</strain>
    </source>
</reference>
<sequence length="90" mass="10516">MTIKATRTSPEIMAEGHDLSLEPVRKWCFHTNQQTVWRSSRPDWKSRGLIEFVFEDADQDYDEFRNPLLGGPVRRHTPQLDREQTESTAA</sequence>
<accession>A0A1A2YAF2</accession>
<evidence type="ECO:0000313" key="3">
    <source>
        <dbReference type="Proteomes" id="UP000093943"/>
    </source>
</evidence>
<comment type="caution">
    <text evidence="2">The sequence shown here is derived from an EMBL/GenBank/DDBJ whole genome shotgun (WGS) entry which is preliminary data.</text>
</comment>
<feature type="region of interest" description="Disordered" evidence="1">
    <location>
        <begin position="65"/>
        <end position="90"/>
    </location>
</feature>
<gene>
    <name evidence="2" type="ORF">A5710_11975</name>
</gene>
<evidence type="ECO:0000313" key="2">
    <source>
        <dbReference type="EMBL" id="OBI34252.1"/>
    </source>
</evidence>